<name>A0A368FYQ3_ANCCA</name>
<dbReference type="AlphaFoldDB" id="A0A368FYQ3"/>
<dbReference type="InterPro" id="IPR036236">
    <property type="entry name" value="Znf_C2H2_sf"/>
</dbReference>
<keyword evidence="3" id="KW-1185">Reference proteome</keyword>
<accession>A0A368FYQ3</accession>
<dbReference type="SUPFAM" id="SSF57667">
    <property type="entry name" value="beta-beta-alpha zinc fingers"/>
    <property type="match status" value="1"/>
</dbReference>
<evidence type="ECO:0008006" key="4">
    <source>
        <dbReference type="Google" id="ProtNLM"/>
    </source>
</evidence>
<reference evidence="2 3" key="1">
    <citation type="submission" date="2014-10" db="EMBL/GenBank/DDBJ databases">
        <title>Draft genome of the hookworm Ancylostoma caninum.</title>
        <authorList>
            <person name="Mitreva M."/>
        </authorList>
    </citation>
    <scope>NUCLEOTIDE SEQUENCE [LARGE SCALE GENOMIC DNA]</scope>
    <source>
        <strain evidence="2 3">Baltimore</strain>
    </source>
</reference>
<dbReference type="EMBL" id="JOJR01000485">
    <property type="protein sequence ID" value="RCN37252.1"/>
    <property type="molecule type" value="Genomic_DNA"/>
</dbReference>
<evidence type="ECO:0000313" key="2">
    <source>
        <dbReference type="EMBL" id="RCN37252.1"/>
    </source>
</evidence>
<dbReference type="STRING" id="29170.A0A368FYQ3"/>
<dbReference type="Proteomes" id="UP000252519">
    <property type="component" value="Unassembled WGS sequence"/>
</dbReference>
<gene>
    <name evidence="2" type="ORF">ANCCAN_16865</name>
</gene>
<feature type="region of interest" description="Disordered" evidence="1">
    <location>
        <begin position="469"/>
        <end position="500"/>
    </location>
</feature>
<feature type="compositionally biased region" description="Basic and acidic residues" evidence="1">
    <location>
        <begin position="477"/>
        <end position="487"/>
    </location>
</feature>
<comment type="caution">
    <text evidence="2">The sequence shown here is derived from an EMBL/GenBank/DDBJ whole genome shotgun (WGS) entry which is preliminary data.</text>
</comment>
<proteinExistence type="predicted"/>
<organism evidence="2 3">
    <name type="scientific">Ancylostoma caninum</name>
    <name type="common">Dog hookworm</name>
    <dbReference type="NCBI Taxonomy" id="29170"/>
    <lineage>
        <taxon>Eukaryota</taxon>
        <taxon>Metazoa</taxon>
        <taxon>Ecdysozoa</taxon>
        <taxon>Nematoda</taxon>
        <taxon>Chromadorea</taxon>
        <taxon>Rhabditida</taxon>
        <taxon>Rhabditina</taxon>
        <taxon>Rhabditomorpha</taxon>
        <taxon>Strongyloidea</taxon>
        <taxon>Ancylostomatidae</taxon>
        <taxon>Ancylostomatinae</taxon>
        <taxon>Ancylostoma</taxon>
    </lineage>
</organism>
<dbReference type="OrthoDB" id="5873825at2759"/>
<evidence type="ECO:0000256" key="1">
    <source>
        <dbReference type="SAM" id="MobiDB-lite"/>
    </source>
</evidence>
<sequence>MPQPKRRRLRRHPVWMFFKDLEDRMVGCINCNFRTGSAFSTNLKMHLKAHHKDDYERVLKLEGDMRVEENVTGPPNKIKNELIDFIRGGGNASTASAANPCAPRASPLIQQFISQTMAARQSGDSGVKKESLDEDPFNGMSMSDKLAALVGLVPTPGGVEGEIKQEEEPEETVPTVQNAFDEIRRAADNMLAANMGLAPPPQEQTIVNLNGSIVTSETQSTSSASTDESDEKKVDRDMALAKFWFSEGANNNLLQSELFKPYIVLWRTQTEDSAKIRPRHVSSPDLSLCRPLNLVNNFDSTILSCIKVMTVGPDTNAENLISMLTCLNQLMSNCWSADTESAGTSAGPPAGPSAALTATIPAVDVASLTYDGLFDTLTSLQKTFGADELTSFVVVIQLLKASVKSDEERVIVDTVAAGLERIYSLNFETDRSERTKKLISEKMKLKRLFETSEQREHRLQRMKERYRLQRDAMNGSKPDRRKKEYRNDSMSTADSDDLAAQVKEERLRRLRDYQRKRLLNEKPEQRARRLAKMRENQKLRRARQLASRNIVSAASMIKAQRCKIRPFLH</sequence>
<evidence type="ECO:0000313" key="3">
    <source>
        <dbReference type="Proteomes" id="UP000252519"/>
    </source>
</evidence>
<protein>
    <recommendedName>
        <fullName evidence="4">BED-type domain-containing protein</fullName>
    </recommendedName>
</protein>